<reference evidence="1" key="1">
    <citation type="journal article" date="2018" name="Genome Biol.">
        <title>SKESA: strategic k-mer extension for scrupulous assemblies.</title>
        <authorList>
            <person name="Souvorov A."/>
            <person name="Agarwala R."/>
            <person name="Lipman D.J."/>
        </authorList>
    </citation>
    <scope>NUCLEOTIDE SEQUENCE</scope>
    <source>
        <strain evidence="1">Salmonella enterica</strain>
    </source>
</reference>
<protein>
    <submittedName>
        <fullName evidence="1">Uncharacterized protein</fullName>
    </submittedName>
</protein>
<evidence type="ECO:0000313" key="1">
    <source>
        <dbReference type="EMBL" id="HAB5789731.1"/>
    </source>
</evidence>
<reference evidence="1" key="2">
    <citation type="submission" date="2019-10" db="EMBL/GenBank/DDBJ databases">
        <authorList>
            <consortium name="NCBI Pathogen Detection Project"/>
        </authorList>
    </citation>
    <scope>NUCLEOTIDE SEQUENCE</scope>
    <source>
        <strain evidence="1">Salmonella enterica</strain>
    </source>
</reference>
<name>A0A6Y4PBU5_SALHA</name>
<comment type="caution">
    <text evidence="1">The sequence shown here is derived from an EMBL/GenBank/DDBJ whole genome shotgun (WGS) entry which is preliminary data.</text>
</comment>
<dbReference type="EMBL" id="DAAHEO010000026">
    <property type="protein sequence ID" value="HAB5789731.1"/>
    <property type="molecule type" value="Genomic_DNA"/>
</dbReference>
<sequence>MGNLTRTEVSKLIRDKMLNGGKLTPKQFDRILQKHGNHERSRVLELLRCKWGIPITTDRKGCYSVSESDLRRFSDDPDDVLSGWKGEAKKNREYRQLYRFVMTLSGLTGISRGARGEVLAAVKARI</sequence>
<dbReference type="AlphaFoldDB" id="A0A6Y4PBU5"/>
<gene>
    <name evidence="1" type="ORF">GB346_22825</name>
</gene>
<proteinExistence type="predicted"/>
<organism evidence="1">
    <name type="scientific">Salmonella hadar</name>
    <dbReference type="NCBI Taxonomy" id="149385"/>
    <lineage>
        <taxon>Bacteria</taxon>
        <taxon>Pseudomonadati</taxon>
        <taxon>Pseudomonadota</taxon>
        <taxon>Gammaproteobacteria</taxon>
        <taxon>Enterobacterales</taxon>
        <taxon>Enterobacteriaceae</taxon>
        <taxon>Salmonella</taxon>
    </lineage>
</organism>
<accession>A0A6Y4PBU5</accession>